<evidence type="ECO:0000259" key="4">
    <source>
        <dbReference type="SMART" id="SM00824"/>
    </source>
</evidence>
<name>A0ABP9LEU7_9ACTN</name>
<evidence type="ECO:0000256" key="1">
    <source>
        <dbReference type="ARBA" id="ARBA00007169"/>
    </source>
</evidence>
<evidence type="ECO:0000313" key="5">
    <source>
        <dbReference type="EMBL" id="GAA5073928.1"/>
    </source>
</evidence>
<evidence type="ECO:0000313" key="6">
    <source>
        <dbReference type="Proteomes" id="UP001500124"/>
    </source>
</evidence>
<comment type="caution">
    <text evidence="5">The sequence shown here is derived from an EMBL/GenBank/DDBJ whole genome shotgun (WGS) entry which is preliminary data.</text>
</comment>
<dbReference type="Gene3D" id="3.40.50.1820">
    <property type="entry name" value="alpha/beta hydrolase"/>
    <property type="match status" value="1"/>
</dbReference>
<dbReference type="Proteomes" id="UP001500124">
    <property type="component" value="Unassembled WGS sequence"/>
</dbReference>
<dbReference type="EMBL" id="BAABKC010000107">
    <property type="protein sequence ID" value="GAA5073928.1"/>
    <property type="molecule type" value="Genomic_DNA"/>
</dbReference>
<dbReference type="GO" id="GO:0016787">
    <property type="term" value="F:hydrolase activity"/>
    <property type="evidence" value="ECO:0007669"/>
    <property type="project" value="UniProtKB-KW"/>
</dbReference>
<organism evidence="5 6">
    <name type="scientific">Streptomyces similanensis</name>
    <dbReference type="NCBI Taxonomy" id="1274988"/>
    <lineage>
        <taxon>Bacteria</taxon>
        <taxon>Bacillati</taxon>
        <taxon>Actinomycetota</taxon>
        <taxon>Actinomycetes</taxon>
        <taxon>Kitasatosporales</taxon>
        <taxon>Streptomycetaceae</taxon>
        <taxon>Streptomyces</taxon>
    </lineage>
</organism>
<sequence>MDTTWFRRFGEPQPTGCRLLCFPHAGGAAGAYAPLARKLAGTLDVLAVQYPGRQDRRGEPPVDSVLGLAARIADRLTAEPHRPYAFFGHSMGALVAYETARILHAGSAPPPVRLFLSGRGAPGPTPNRHDRLTDDAAILTAVRDLGGTDASVLDDPELVDMVLPALRADYGALASYRWQAGPALDTPLTVLVGDADPVVPVASVAGWARQTRQDNEVLVFTGGHFYLSERLDEVATVVEGRLRTRTGGSSGIPDSGPAGGVGGRAQARAGGTQAAGGAGTAPAAREPGGGDQRTAGRAVA</sequence>
<dbReference type="PANTHER" id="PTHR11487">
    <property type="entry name" value="THIOESTERASE"/>
    <property type="match status" value="1"/>
</dbReference>
<keyword evidence="2 5" id="KW-0378">Hydrolase</keyword>
<dbReference type="InterPro" id="IPR001031">
    <property type="entry name" value="Thioesterase"/>
</dbReference>
<keyword evidence="6" id="KW-1185">Reference proteome</keyword>
<gene>
    <name evidence="5" type="ORF">GCM10023336_61670</name>
</gene>
<proteinExistence type="inferred from homology"/>
<feature type="domain" description="Thioesterase TesA-like" evidence="4">
    <location>
        <begin position="20"/>
        <end position="242"/>
    </location>
</feature>
<dbReference type="SMART" id="SM00824">
    <property type="entry name" value="PKS_TE"/>
    <property type="match status" value="1"/>
</dbReference>
<protein>
    <submittedName>
        <fullName evidence="5">Alpha/beta fold hydrolase</fullName>
    </submittedName>
</protein>
<evidence type="ECO:0000256" key="3">
    <source>
        <dbReference type="SAM" id="MobiDB-lite"/>
    </source>
</evidence>
<reference evidence="6" key="1">
    <citation type="journal article" date="2019" name="Int. J. Syst. Evol. Microbiol.">
        <title>The Global Catalogue of Microorganisms (GCM) 10K type strain sequencing project: providing services to taxonomists for standard genome sequencing and annotation.</title>
        <authorList>
            <consortium name="The Broad Institute Genomics Platform"/>
            <consortium name="The Broad Institute Genome Sequencing Center for Infectious Disease"/>
            <person name="Wu L."/>
            <person name="Ma J."/>
        </authorList>
    </citation>
    <scope>NUCLEOTIDE SEQUENCE [LARGE SCALE GENOMIC DNA]</scope>
    <source>
        <strain evidence="6">JCM 18410</strain>
    </source>
</reference>
<comment type="similarity">
    <text evidence="1">Belongs to the thioesterase family.</text>
</comment>
<dbReference type="InterPro" id="IPR020802">
    <property type="entry name" value="TesA-like"/>
</dbReference>
<dbReference type="PANTHER" id="PTHR11487:SF0">
    <property type="entry name" value="S-ACYL FATTY ACID SYNTHASE THIOESTERASE, MEDIUM CHAIN"/>
    <property type="match status" value="1"/>
</dbReference>
<evidence type="ECO:0000256" key="2">
    <source>
        <dbReference type="ARBA" id="ARBA00022801"/>
    </source>
</evidence>
<dbReference type="InterPro" id="IPR029058">
    <property type="entry name" value="AB_hydrolase_fold"/>
</dbReference>
<accession>A0ABP9LEU7</accession>
<feature type="region of interest" description="Disordered" evidence="3">
    <location>
        <begin position="242"/>
        <end position="300"/>
    </location>
</feature>
<dbReference type="RefSeq" id="WP_345671333.1">
    <property type="nucleotide sequence ID" value="NZ_BAABKC010000107.1"/>
</dbReference>
<dbReference type="SUPFAM" id="SSF53474">
    <property type="entry name" value="alpha/beta-Hydrolases"/>
    <property type="match status" value="1"/>
</dbReference>
<dbReference type="InterPro" id="IPR012223">
    <property type="entry name" value="TEII"/>
</dbReference>
<dbReference type="Pfam" id="PF00975">
    <property type="entry name" value="Thioesterase"/>
    <property type="match status" value="1"/>
</dbReference>